<evidence type="ECO:0000256" key="5">
    <source>
        <dbReference type="SAM" id="MobiDB-lite"/>
    </source>
</evidence>
<keyword evidence="4" id="KW-0408">Iron</keyword>
<dbReference type="InterPro" id="IPR044861">
    <property type="entry name" value="IPNS-like_FE2OG_OXY"/>
</dbReference>
<dbReference type="GO" id="GO:0016491">
    <property type="term" value="F:oxidoreductase activity"/>
    <property type="evidence" value="ECO:0007669"/>
    <property type="project" value="UniProtKB-KW"/>
</dbReference>
<evidence type="ECO:0000256" key="3">
    <source>
        <dbReference type="ARBA" id="ARBA00023002"/>
    </source>
</evidence>
<dbReference type="PANTHER" id="PTHR47990">
    <property type="entry name" value="2-OXOGLUTARATE (2OG) AND FE(II)-DEPENDENT OXYGENASE SUPERFAMILY PROTEIN-RELATED"/>
    <property type="match status" value="1"/>
</dbReference>
<dbReference type="OMA" id="TSIFRIM"/>
<gene>
    <name evidence="8" type="ORF">A4U43_C07F28550</name>
</gene>
<dbReference type="Pfam" id="PF14226">
    <property type="entry name" value="DIOX_N"/>
    <property type="match status" value="1"/>
</dbReference>
<feature type="domain" description="Isopenicillin N synthase-like Fe(2+) 2OG dioxygenase" evidence="6">
    <location>
        <begin position="178"/>
        <end position="270"/>
    </location>
</feature>
<dbReference type="Gramene" id="ONK64665">
    <property type="protein sequence ID" value="ONK64665"/>
    <property type="gene ID" value="A4U43_C07F28550"/>
</dbReference>
<evidence type="ECO:0000256" key="1">
    <source>
        <dbReference type="ARBA" id="ARBA00001961"/>
    </source>
</evidence>
<comment type="cofactor">
    <cofactor evidence="1">
        <name>L-ascorbate</name>
        <dbReference type="ChEBI" id="CHEBI:38290"/>
    </cofactor>
</comment>
<dbReference type="GO" id="GO:0046872">
    <property type="term" value="F:metal ion binding"/>
    <property type="evidence" value="ECO:0007669"/>
    <property type="project" value="UniProtKB-KW"/>
</dbReference>
<keyword evidence="9" id="KW-1185">Reference proteome</keyword>
<name>A0A5P1EFJ7_ASPOF</name>
<dbReference type="Proteomes" id="UP000243459">
    <property type="component" value="Chromosome 7"/>
</dbReference>
<feature type="compositionally biased region" description="Polar residues" evidence="5">
    <location>
        <begin position="1"/>
        <end position="10"/>
    </location>
</feature>
<organism evidence="8 9">
    <name type="scientific">Asparagus officinalis</name>
    <name type="common">Garden asparagus</name>
    <dbReference type="NCBI Taxonomy" id="4686"/>
    <lineage>
        <taxon>Eukaryota</taxon>
        <taxon>Viridiplantae</taxon>
        <taxon>Streptophyta</taxon>
        <taxon>Embryophyta</taxon>
        <taxon>Tracheophyta</taxon>
        <taxon>Spermatophyta</taxon>
        <taxon>Magnoliopsida</taxon>
        <taxon>Liliopsida</taxon>
        <taxon>Asparagales</taxon>
        <taxon>Asparagaceae</taxon>
        <taxon>Asparagoideae</taxon>
        <taxon>Asparagus</taxon>
    </lineage>
</organism>
<dbReference type="OrthoDB" id="667131at2759"/>
<dbReference type="InterPro" id="IPR027443">
    <property type="entry name" value="IPNS-like_sf"/>
</dbReference>
<dbReference type="EMBL" id="CM007387">
    <property type="protein sequence ID" value="ONK64665.1"/>
    <property type="molecule type" value="Genomic_DNA"/>
</dbReference>
<keyword evidence="2" id="KW-0479">Metal-binding</keyword>
<dbReference type="AlphaFoldDB" id="A0A5P1EFJ7"/>
<accession>A0A5P1EFJ7</accession>
<reference evidence="9" key="1">
    <citation type="journal article" date="2017" name="Nat. Commun.">
        <title>The asparagus genome sheds light on the origin and evolution of a young Y chromosome.</title>
        <authorList>
            <person name="Harkess A."/>
            <person name="Zhou J."/>
            <person name="Xu C."/>
            <person name="Bowers J.E."/>
            <person name="Van der Hulst R."/>
            <person name="Ayyampalayam S."/>
            <person name="Mercati F."/>
            <person name="Riccardi P."/>
            <person name="McKain M.R."/>
            <person name="Kakrana A."/>
            <person name="Tang H."/>
            <person name="Ray J."/>
            <person name="Groenendijk J."/>
            <person name="Arikit S."/>
            <person name="Mathioni S.M."/>
            <person name="Nakano M."/>
            <person name="Shan H."/>
            <person name="Telgmann-Rauber A."/>
            <person name="Kanno A."/>
            <person name="Yue Z."/>
            <person name="Chen H."/>
            <person name="Li W."/>
            <person name="Chen Y."/>
            <person name="Xu X."/>
            <person name="Zhang Y."/>
            <person name="Luo S."/>
            <person name="Chen H."/>
            <person name="Gao J."/>
            <person name="Mao Z."/>
            <person name="Pires J.C."/>
            <person name="Luo M."/>
            <person name="Kudrna D."/>
            <person name="Wing R.A."/>
            <person name="Meyers B.C."/>
            <person name="Yi K."/>
            <person name="Kong H."/>
            <person name="Lavrijsen P."/>
            <person name="Sunseri F."/>
            <person name="Falavigna A."/>
            <person name="Ye Y."/>
            <person name="Leebens-Mack J.H."/>
            <person name="Chen G."/>
        </authorList>
    </citation>
    <scope>NUCLEOTIDE SEQUENCE [LARGE SCALE GENOMIC DNA]</scope>
    <source>
        <strain evidence="9">cv. DH0086</strain>
    </source>
</reference>
<dbReference type="Pfam" id="PF03171">
    <property type="entry name" value="2OG-FeII_Oxy"/>
    <property type="match status" value="1"/>
</dbReference>
<evidence type="ECO:0000259" key="6">
    <source>
        <dbReference type="Pfam" id="PF03171"/>
    </source>
</evidence>
<dbReference type="InterPro" id="IPR026992">
    <property type="entry name" value="DIOX_N"/>
</dbReference>
<dbReference type="Gene3D" id="2.60.120.330">
    <property type="entry name" value="B-lactam Antibiotic, Isopenicillin N Synthase, Chain"/>
    <property type="match status" value="1"/>
</dbReference>
<evidence type="ECO:0008006" key="10">
    <source>
        <dbReference type="Google" id="ProtNLM"/>
    </source>
</evidence>
<dbReference type="SUPFAM" id="SSF51197">
    <property type="entry name" value="Clavaminate synthase-like"/>
    <property type="match status" value="1"/>
</dbReference>
<evidence type="ECO:0000259" key="7">
    <source>
        <dbReference type="Pfam" id="PF14226"/>
    </source>
</evidence>
<feature type="domain" description="Non-haem dioxygenase N-terminal" evidence="7">
    <location>
        <begin position="11"/>
        <end position="81"/>
    </location>
</feature>
<sequence>MEDTLSSSSLLPHIDLTKDPKALEPGTPQWEATSRDIRQALETYGCFLVDYDSVSRELREAMFEEMESLFALPAETKRKAAEGLPRTSVVLPGQDPDAYAPLHQVLTTVGVQEPEVAQALTELLWPDGNDKFRQALQSMSKKMGELALALKKIIFQSYGLNKYCDSHSDTTETNFNMTRYSAPMNNEPTDRLCEHIDSSFITILCENDVDGLLTKSSKGQWHQVILSNNTFIVLAGFLIRAWSNGRLHACPHKVIVRGYKARQSCALFLRAKGDQIVETPRELVDEDHPLRFKPFRYQDFRQYSVAHRFAEDSLDKFAGV</sequence>
<proteinExistence type="predicted"/>
<evidence type="ECO:0000256" key="4">
    <source>
        <dbReference type="ARBA" id="ARBA00023004"/>
    </source>
</evidence>
<evidence type="ECO:0000313" key="9">
    <source>
        <dbReference type="Proteomes" id="UP000243459"/>
    </source>
</evidence>
<keyword evidence="3" id="KW-0560">Oxidoreductase</keyword>
<protein>
    <recommendedName>
        <fullName evidence="10">Fe2OG dioxygenase domain-containing protein</fullName>
    </recommendedName>
</protein>
<feature type="region of interest" description="Disordered" evidence="5">
    <location>
        <begin position="1"/>
        <end position="28"/>
    </location>
</feature>
<dbReference type="InterPro" id="IPR050231">
    <property type="entry name" value="Iron_ascorbate_oxido_reductase"/>
</dbReference>
<evidence type="ECO:0000313" key="8">
    <source>
        <dbReference type="EMBL" id="ONK64665.1"/>
    </source>
</evidence>
<evidence type="ECO:0000256" key="2">
    <source>
        <dbReference type="ARBA" id="ARBA00022723"/>
    </source>
</evidence>